<dbReference type="InterPro" id="IPR051684">
    <property type="entry name" value="Electron_Trans/Redox"/>
</dbReference>
<dbReference type="GO" id="GO:0046872">
    <property type="term" value="F:metal ion binding"/>
    <property type="evidence" value="ECO:0007669"/>
    <property type="project" value="UniProtKB-KW"/>
</dbReference>
<dbReference type="EMBL" id="SJPH01000010">
    <property type="protein sequence ID" value="TWT40769.1"/>
    <property type="molecule type" value="Genomic_DNA"/>
</dbReference>
<dbReference type="NCBIfam" id="TIGR02745">
    <property type="entry name" value="ccoG_rdxA_fixG"/>
    <property type="match status" value="1"/>
</dbReference>
<keyword evidence="6" id="KW-0411">Iron-sulfur</keyword>
<keyword evidence="7" id="KW-0812">Transmembrane</keyword>
<dbReference type="PROSITE" id="PS51379">
    <property type="entry name" value="4FE4S_FER_2"/>
    <property type="match status" value="1"/>
</dbReference>
<organism evidence="9 10">
    <name type="scientific">Botrimarina hoheduenensis</name>
    <dbReference type="NCBI Taxonomy" id="2528000"/>
    <lineage>
        <taxon>Bacteria</taxon>
        <taxon>Pseudomonadati</taxon>
        <taxon>Planctomycetota</taxon>
        <taxon>Planctomycetia</taxon>
        <taxon>Pirellulales</taxon>
        <taxon>Lacipirellulaceae</taxon>
        <taxon>Botrimarina</taxon>
    </lineage>
</organism>
<evidence type="ECO:0000256" key="7">
    <source>
        <dbReference type="SAM" id="Phobius"/>
    </source>
</evidence>
<keyword evidence="7" id="KW-0472">Membrane</keyword>
<dbReference type="OrthoDB" id="9786132at2"/>
<dbReference type="GO" id="GO:0051539">
    <property type="term" value="F:4 iron, 4 sulfur cluster binding"/>
    <property type="evidence" value="ECO:0007669"/>
    <property type="project" value="UniProtKB-KW"/>
</dbReference>
<feature type="transmembrane region" description="Helical" evidence="7">
    <location>
        <begin position="156"/>
        <end position="177"/>
    </location>
</feature>
<dbReference type="GO" id="GO:0005886">
    <property type="term" value="C:plasma membrane"/>
    <property type="evidence" value="ECO:0007669"/>
    <property type="project" value="TreeGrafter"/>
</dbReference>
<evidence type="ECO:0000256" key="6">
    <source>
        <dbReference type="ARBA" id="ARBA00023014"/>
    </source>
</evidence>
<keyword evidence="3" id="KW-0479">Metal-binding</keyword>
<feature type="domain" description="4Fe-4S ferredoxin-type" evidence="8">
    <location>
        <begin position="256"/>
        <end position="284"/>
    </location>
</feature>
<comment type="caution">
    <text evidence="9">The sequence shown here is derived from an EMBL/GenBank/DDBJ whole genome shotgun (WGS) entry which is preliminary data.</text>
</comment>
<feature type="transmembrane region" description="Helical" evidence="7">
    <location>
        <begin position="333"/>
        <end position="351"/>
    </location>
</feature>
<keyword evidence="4" id="KW-0249">Electron transport</keyword>
<feature type="transmembrane region" description="Helical" evidence="7">
    <location>
        <begin position="44"/>
        <end position="63"/>
    </location>
</feature>
<keyword evidence="10" id="KW-1185">Reference proteome</keyword>
<dbReference type="PROSITE" id="PS00198">
    <property type="entry name" value="4FE4S_FER_1"/>
    <property type="match status" value="1"/>
</dbReference>
<dbReference type="PANTHER" id="PTHR30176">
    <property type="entry name" value="FERREDOXIN-TYPE PROTEIN NAPH"/>
    <property type="match status" value="1"/>
</dbReference>
<feature type="transmembrane region" description="Helical" evidence="7">
    <location>
        <begin position="90"/>
        <end position="114"/>
    </location>
</feature>
<evidence type="ECO:0000313" key="10">
    <source>
        <dbReference type="Proteomes" id="UP000318995"/>
    </source>
</evidence>
<dbReference type="Gene3D" id="1.10.1060.10">
    <property type="entry name" value="Alpha-helical ferredoxin"/>
    <property type="match status" value="1"/>
</dbReference>
<evidence type="ECO:0000256" key="3">
    <source>
        <dbReference type="ARBA" id="ARBA00022723"/>
    </source>
</evidence>
<keyword evidence="5" id="KW-0408">Iron</keyword>
<evidence type="ECO:0000256" key="2">
    <source>
        <dbReference type="ARBA" id="ARBA00022485"/>
    </source>
</evidence>
<dbReference type="Pfam" id="PF11614">
    <property type="entry name" value="FixG_C"/>
    <property type="match status" value="1"/>
</dbReference>
<evidence type="ECO:0000256" key="1">
    <source>
        <dbReference type="ARBA" id="ARBA00022448"/>
    </source>
</evidence>
<feature type="transmembrane region" description="Helical" evidence="7">
    <location>
        <begin position="197"/>
        <end position="215"/>
    </location>
</feature>
<name>A0A5C5VT29_9BACT</name>
<dbReference type="PANTHER" id="PTHR30176:SF3">
    <property type="entry name" value="FERREDOXIN-TYPE PROTEIN NAPH"/>
    <property type="match status" value="1"/>
</dbReference>
<reference evidence="9 10" key="1">
    <citation type="submission" date="2019-02" db="EMBL/GenBank/DDBJ databases">
        <title>Deep-cultivation of Planctomycetes and their phenomic and genomic characterization uncovers novel biology.</title>
        <authorList>
            <person name="Wiegand S."/>
            <person name="Jogler M."/>
            <person name="Boedeker C."/>
            <person name="Pinto D."/>
            <person name="Vollmers J."/>
            <person name="Rivas-Marin E."/>
            <person name="Kohn T."/>
            <person name="Peeters S.H."/>
            <person name="Heuer A."/>
            <person name="Rast P."/>
            <person name="Oberbeckmann S."/>
            <person name="Bunk B."/>
            <person name="Jeske O."/>
            <person name="Meyerdierks A."/>
            <person name="Storesund J.E."/>
            <person name="Kallscheuer N."/>
            <person name="Luecker S."/>
            <person name="Lage O.M."/>
            <person name="Pohl T."/>
            <person name="Merkel B.J."/>
            <person name="Hornburger P."/>
            <person name="Mueller R.-W."/>
            <person name="Bruemmer F."/>
            <person name="Labrenz M."/>
            <person name="Spormann A.M."/>
            <person name="Op Den Camp H."/>
            <person name="Overmann J."/>
            <person name="Amann R."/>
            <person name="Jetten M.S.M."/>
            <person name="Mascher T."/>
            <person name="Medema M.H."/>
            <person name="Devos D.P."/>
            <person name="Kaster A.-K."/>
            <person name="Ovreas L."/>
            <person name="Rohde M."/>
            <person name="Galperin M.Y."/>
            <person name="Jogler C."/>
        </authorList>
    </citation>
    <scope>NUCLEOTIDE SEQUENCE [LARGE SCALE GENOMIC DNA]</scope>
    <source>
        <strain evidence="9 10">Pla111</strain>
    </source>
</reference>
<evidence type="ECO:0000259" key="8">
    <source>
        <dbReference type="PROSITE" id="PS51379"/>
    </source>
</evidence>
<accession>A0A5C5VT29</accession>
<dbReference type="InterPro" id="IPR009051">
    <property type="entry name" value="Helical_ferredxn"/>
</dbReference>
<dbReference type="InterPro" id="IPR032879">
    <property type="entry name" value="FixG_C"/>
</dbReference>
<dbReference type="Pfam" id="PF13746">
    <property type="entry name" value="Fer4_18"/>
    <property type="match status" value="1"/>
</dbReference>
<sequence length="480" mass="53828">MTTTNQLPVLQPEERVLSTLDQDGRRRWLSPRLSTGRFWSRRRLVAYGLIALYTLLPFIRIGGRPAIQLDLFNGRFALFGLELRPTDLELLAVFGLLVGLSIFFLTAIFGRVWCGWGCPQTVYMEFVFRPLERFFTGVSGRGGKPRGSVPAWRSGLMYLVFLVICWHLANTFLAYFVGVEALHRWIWTQPPWAHPGAFALVLSVTVLMMFDFCYWREQMCIIGCPYGRFQSVLLDPSSLIVGYDKRRGEPRGRGRDRQEKGLGDCVNCHMCVDVCPTGIDIRDGLQLECINCTQCIDVCDSVMDRVGTPRGLIRYSSQRALAGEPTRIVRARVLIYAGVILGLLILFLTLLTNRRPFDVTLLRGLGRPFSTAPGGEIENLLRAKIVNRGTAANRYQIEVLSPATVHLAEVRTLEIEAGDSLTEPIRLLAPSTAFAERGGTLEIALRFRDQTEGQVELNYWLFGPAKVPSPAPSSNLLSNP</sequence>
<dbReference type="InterPro" id="IPR014116">
    <property type="entry name" value="Cyt_c_oxidase_cbb3_FixG"/>
</dbReference>
<dbReference type="Gene3D" id="2.60.40.10">
    <property type="entry name" value="Immunoglobulins"/>
    <property type="match status" value="1"/>
</dbReference>
<gene>
    <name evidence="9" type="ORF">Pla111_31870</name>
</gene>
<keyword evidence="1" id="KW-0813">Transport</keyword>
<proteinExistence type="predicted"/>
<dbReference type="Pfam" id="PF12801">
    <property type="entry name" value="Fer4_5"/>
    <property type="match status" value="1"/>
</dbReference>
<evidence type="ECO:0000256" key="4">
    <source>
        <dbReference type="ARBA" id="ARBA00022982"/>
    </source>
</evidence>
<protein>
    <submittedName>
        <fullName evidence="9">Ubp3 associated protein Bre5</fullName>
    </submittedName>
</protein>
<dbReference type="InterPro" id="IPR013783">
    <property type="entry name" value="Ig-like_fold"/>
</dbReference>
<evidence type="ECO:0000313" key="9">
    <source>
        <dbReference type="EMBL" id="TWT40769.1"/>
    </source>
</evidence>
<dbReference type="SUPFAM" id="SSF54862">
    <property type="entry name" value="4Fe-4S ferredoxins"/>
    <property type="match status" value="1"/>
</dbReference>
<dbReference type="InterPro" id="IPR017896">
    <property type="entry name" value="4Fe4S_Fe-S-bd"/>
</dbReference>
<dbReference type="Proteomes" id="UP000318995">
    <property type="component" value="Unassembled WGS sequence"/>
</dbReference>
<keyword evidence="7" id="KW-1133">Transmembrane helix</keyword>
<evidence type="ECO:0000256" key="5">
    <source>
        <dbReference type="ARBA" id="ARBA00023004"/>
    </source>
</evidence>
<dbReference type="InterPro" id="IPR017900">
    <property type="entry name" value="4Fe4S_Fe_S_CS"/>
</dbReference>
<dbReference type="AlphaFoldDB" id="A0A5C5VT29"/>
<keyword evidence="2" id="KW-0004">4Fe-4S</keyword>
<dbReference type="RefSeq" id="WP_146575380.1">
    <property type="nucleotide sequence ID" value="NZ_SJPH01000010.1"/>
</dbReference>